<dbReference type="PANTHER" id="PTHR14375">
    <property type="entry name" value="SIMILAR TO RIKEN CDNA 4931414P19"/>
    <property type="match status" value="1"/>
</dbReference>
<dbReference type="Proteomes" id="UP001345963">
    <property type="component" value="Unassembled WGS sequence"/>
</dbReference>
<protein>
    <submittedName>
        <fullName evidence="1">Uncharacterized protein</fullName>
    </submittedName>
</protein>
<name>A0ABU7A8C6_9TELE</name>
<comment type="caution">
    <text evidence="1">The sequence shown here is derived from an EMBL/GenBank/DDBJ whole genome shotgun (WGS) entry which is preliminary data.</text>
</comment>
<dbReference type="Pfam" id="PF15394">
    <property type="entry name" value="DUF4616"/>
    <property type="match status" value="1"/>
</dbReference>
<evidence type="ECO:0000313" key="2">
    <source>
        <dbReference type="Proteomes" id="UP001345963"/>
    </source>
</evidence>
<keyword evidence="2" id="KW-1185">Reference proteome</keyword>
<sequence length="133" mass="15569">MVRRNFRCSQPDHAEKATAIKKSARCRSRSKRLLEARQSVLEAEELAFWKGVTIDLMSDEEDGSFKWVSGWIVRPLRFRSQELSDLCLKLQKRLEADPKYSVTHHRRLQIEEFPARTPPLHGPELDRFFTSSV</sequence>
<dbReference type="PANTHER" id="PTHR14375:SF2">
    <property type="entry name" value="SIMILAR TO RIKEN CDNA 4931414P19"/>
    <property type="match status" value="1"/>
</dbReference>
<reference evidence="1 2" key="1">
    <citation type="submission" date="2021-07" db="EMBL/GenBank/DDBJ databases">
        <authorList>
            <person name="Palmer J.M."/>
        </authorList>
    </citation>
    <scope>NUCLEOTIDE SEQUENCE [LARGE SCALE GENOMIC DNA]</scope>
    <source>
        <strain evidence="1 2">AT_MEX2019</strain>
        <tissue evidence="1">Muscle</tissue>
    </source>
</reference>
<proteinExistence type="predicted"/>
<gene>
    <name evidence="1" type="ORF">ATANTOWER_022684</name>
</gene>
<dbReference type="InterPro" id="IPR028101">
    <property type="entry name" value="DUF4616"/>
</dbReference>
<accession>A0ABU7A8C6</accession>
<evidence type="ECO:0000313" key="1">
    <source>
        <dbReference type="EMBL" id="MED6234125.1"/>
    </source>
</evidence>
<organism evidence="1 2">
    <name type="scientific">Ataeniobius toweri</name>
    <dbReference type="NCBI Taxonomy" id="208326"/>
    <lineage>
        <taxon>Eukaryota</taxon>
        <taxon>Metazoa</taxon>
        <taxon>Chordata</taxon>
        <taxon>Craniata</taxon>
        <taxon>Vertebrata</taxon>
        <taxon>Euteleostomi</taxon>
        <taxon>Actinopterygii</taxon>
        <taxon>Neopterygii</taxon>
        <taxon>Teleostei</taxon>
        <taxon>Neoteleostei</taxon>
        <taxon>Acanthomorphata</taxon>
        <taxon>Ovalentaria</taxon>
        <taxon>Atherinomorphae</taxon>
        <taxon>Cyprinodontiformes</taxon>
        <taxon>Goodeidae</taxon>
        <taxon>Ataeniobius</taxon>
    </lineage>
</organism>
<dbReference type="EMBL" id="JAHUTI010004977">
    <property type="protein sequence ID" value="MED6234125.1"/>
    <property type="molecule type" value="Genomic_DNA"/>
</dbReference>